<accession>A0A4U1JQR3</accession>
<evidence type="ECO:0000313" key="2">
    <source>
        <dbReference type="EMBL" id="TKD17668.1"/>
    </source>
</evidence>
<comment type="caution">
    <text evidence="2">The sequence shown here is derived from an EMBL/GenBank/DDBJ whole genome shotgun (WGS) entry which is preliminary data.</text>
</comment>
<name>A0A4U1JQR3_RHOCA</name>
<dbReference type="RefSeq" id="WP_136907409.1">
    <property type="nucleotide sequence ID" value="NZ_SWJZ01000056.1"/>
</dbReference>
<sequence>MSTSDKTRDNGFRHKPRHDGPSSGPGKAGKHHNAPISFETPPAPFRFIPLPEKVHLAEPAVRAAWEAGTLHSHPLPGGFSGSLTVEIAFDGPMLVGGAATGPADQAQQVRPVCLGAEYVLPGSTLRGLLRSVTELVSASRIRQMNLHRRYGIRDFSHPLFKDTDRKRPRAGWLTLVNGKAVLTETEWYEIRIRDLTEEANSGQFHYDWLNMNIAERYAHVGCVAEGSGKRFVFDQPTAFAKKGNQAHLVVPRDGGDVDGIFVFSNASPTLEGLSVETLDAQDLVKRKRLFKKTEAVFAHEPFGEPQPIPDDVWETFELNNSSPSRHKPEREGNWKELWPTLKAGGRIPVFWLSNADLKREPHDQAVADFGLVRVFKRAHLYSVKDKLDLTDAGAHMTLPGSPDYQPDLTEALFGYVHEPESKTENTAALHKDRHLAGRLGFGFGYLSSNADVRTSDTWETVQSAPKPSFGPYYLAQGQHDWSDPASTLAGVKTYPAREANEAALRSTLQSWIPTKGNAARNTKIRSKLVFLLPRNRGDRITFAAEIRFHNVTPVELGALVWAMTFGGAPQLRHMIGRAKAAGAGQARLTPVAVQLRHGDEERPEAEAFCAARMRDFETFMGEGWRESDTVRALLAHADPARGRDLDRAGQLSYLPLQLHRKLRDHARTSPKPRMLGPDG</sequence>
<dbReference type="NCBIfam" id="TIGR03986">
    <property type="entry name" value="TIGR03986 family CRISPR-associated RAMP protein"/>
    <property type="match status" value="1"/>
</dbReference>
<reference evidence="2 3" key="1">
    <citation type="submission" date="2019-04" db="EMBL/GenBank/DDBJ databases">
        <title>Draft Whole-Genome sequence of the purple photosynthetic bacterium Rhodobacter capsulatus SP108 with an indigenous class A beta-lactamase.</title>
        <authorList>
            <person name="Robertson S."/>
            <person name="Meyer T.E."/>
            <person name="Kyndt J.A."/>
        </authorList>
    </citation>
    <scope>NUCLEOTIDE SEQUENCE [LARGE SCALE GENOMIC DNA]</scope>
    <source>
        <strain evidence="2 3">SP108</strain>
    </source>
</reference>
<dbReference type="AlphaFoldDB" id="A0A4U1JQR3"/>
<evidence type="ECO:0000313" key="3">
    <source>
        <dbReference type="Proteomes" id="UP000310597"/>
    </source>
</evidence>
<feature type="region of interest" description="Disordered" evidence="1">
    <location>
        <begin position="1"/>
        <end position="38"/>
    </location>
</feature>
<feature type="compositionally biased region" description="Basic and acidic residues" evidence="1">
    <location>
        <begin position="1"/>
        <end position="12"/>
    </location>
</feature>
<proteinExistence type="predicted"/>
<organism evidence="2 3">
    <name type="scientific">Rhodobacter capsulatus</name>
    <name type="common">Rhodopseudomonas capsulata</name>
    <dbReference type="NCBI Taxonomy" id="1061"/>
    <lineage>
        <taxon>Bacteria</taxon>
        <taxon>Pseudomonadati</taxon>
        <taxon>Pseudomonadota</taxon>
        <taxon>Alphaproteobacteria</taxon>
        <taxon>Rhodobacterales</taxon>
        <taxon>Rhodobacter group</taxon>
        <taxon>Rhodobacter</taxon>
    </lineage>
</organism>
<gene>
    <name evidence="2" type="ORF">FBT96_13220</name>
</gene>
<protein>
    <submittedName>
        <fullName evidence="2">TIGR03986 family CRISPR-associated RAMP protein</fullName>
    </submittedName>
</protein>
<dbReference type="InterPro" id="IPR023825">
    <property type="entry name" value="CRISPR-assoc_RAMP_BGP1436"/>
</dbReference>
<evidence type="ECO:0000256" key="1">
    <source>
        <dbReference type="SAM" id="MobiDB-lite"/>
    </source>
</evidence>
<dbReference type="OrthoDB" id="5362408at2"/>
<dbReference type="EMBL" id="SWJZ01000056">
    <property type="protein sequence ID" value="TKD17668.1"/>
    <property type="molecule type" value="Genomic_DNA"/>
</dbReference>
<dbReference type="Proteomes" id="UP000310597">
    <property type="component" value="Unassembled WGS sequence"/>
</dbReference>